<feature type="compositionally biased region" description="Low complexity" evidence="1">
    <location>
        <begin position="15"/>
        <end position="33"/>
    </location>
</feature>
<dbReference type="EMBL" id="JAABOA010004526">
    <property type="protein sequence ID" value="KAF9577672.1"/>
    <property type="molecule type" value="Genomic_DNA"/>
</dbReference>
<accession>A0A9P6FLK9</accession>
<organism evidence="2 3">
    <name type="scientific">Lunasporangiospora selenospora</name>
    <dbReference type="NCBI Taxonomy" id="979761"/>
    <lineage>
        <taxon>Eukaryota</taxon>
        <taxon>Fungi</taxon>
        <taxon>Fungi incertae sedis</taxon>
        <taxon>Mucoromycota</taxon>
        <taxon>Mortierellomycotina</taxon>
        <taxon>Mortierellomycetes</taxon>
        <taxon>Mortierellales</taxon>
        <taxon>Mortierellaceae</taxon>
        <taxon>Lunasporangiospora</taxon>
    </lineage>
</organism>
<feature type="compositionally biased region" description="Low complexity" evidence="1">
    <location>
        <begin position="44"/>
        <end position="65"/>
    </location>
</feature>
<feature type="region of interest" description="Disordered" evidence="1">
    <location>
        <begin position="316"/>
        <end position="425"/>
    </location>
</feature>
<protein>
    <submittedName>
        <fullName evidence="2">Uncharacterized protein</fullName>
    </submittedName>
</protein>
<sequence>ANRRSQAPTAAAAVKGPSAKTAATPATGSPASSILFGSFDDPAGTGSSSTPETSASSGSSLSFGSIPVSKKISGTKPEEVSPAPTAATTATAAIPATAAAAAPASATPVPAPAPQEPAQPPVSQSGAEYSNMYKPIPPHVPHPHMGHGPHNSHRRTDSTSSAHATEQQQHQYRAQAPPTISQGPMMPPMGVAQPGPGPYPSQRPPIKNQGGMGPMNSQGPPHGMHPQHPRQQQQQWSGHGYYVYDTGYYPQPMYTPQIPFVPARNMGNNQFNVSATPFTPPQPSRRIAIINPDTKAEVNVSPSMSSSTAPVAAEIKATKSPLTENKAPPAKNVIKIVNPADREREERERKETEEKARKEKDEKERLEREEKERLEREAKEAEERRLREEREEKERQEAAVRAEQERKEREERERKEREEHERKEQ</sequence>
<feature type="compositionally biased region" description="Low complexity" evidence="1">
    <location>
        <begin position="218"/>
        <end position="236"/>
    </location>
</feature>
<feature type="non-terminal residue" evidence="2">
    <location>
        <position position="425"/>
    </location>
</feature>
<proteinExistence type="predicted"/>
<feature type="compositionally biased region" description="Pro residues" evidence="1">
    <location>
        <begin position="109"/>
        <end position="120"/>
    </location>
</feature>
<dbReference type="OrthoDB" id="10663667at2759"/>
<feature type="region of interest" description="Disordered" evidence="1">
    <location>
        <begin position="1"/>
        <end position="236"/>
    </location>
</feature>
<gene>
    <name evidence="2" type="ORF">BGW38_006973</name>
</gene>
<feature type="compositionally biased region" description="Polar residues" evidence="1">
    <location>
        <begin position="158"/>
        <end position="182"/>
    </location>
</feature>
<keyword evidence="3" id="KW-1185">Reference proteome</keyword>
<evidence type="ECO:0000313" key="2">
    <source>
        <dbReference type="EMBL" id="KAF9577672.1"/>
    </source>
</evidence>
<dbReference type="Proteomes" id="UP000780801">
    <property type="component" value="Unassembled WGS sequence"/>
</dbReference>
<name>A0A9P6FLK9_9FUNG</name>
<feature type="compositionally biased region" description="Basic residues" evidence="1">
    <location>
        <begin position="141"/>
        <end position="153"/>
    </location>
</feature>
<comment type="caution">
    <text evidence="2">The sequence shown here is derived from an EMBL/GenBank/DDBJ whole genome shotgun (WGS) entry which is preliminary data.</text>
</comment>
<dbReference type="AlphaFoldDB" id="A0A9P6FLK9"/>
<evidence type="ECO:0000313" key="3">
    <source>
        <dbReference type="Proteomes" id="UP000780801"/>
    </source>
</evidence>
<feature type="compositionally biased region" description="Low complexity" evidence="1">
    <location>
        <begin position="82"/>
        <end position="108"/>
    </location>
</feature>
<feature type="compositionally biased region" description="Basic and acidic residues" evidence="1">
    <location>
        <begin position="340"/>
        <end position="425"/>
    </location>
</feature>
<feature type="non-terminal residue" evidence="2">
    <location>
        <position position="1"/>
    </location>
</feature>
<reference evidence="2" key="1">
    <citation type="journal article" date="2020" name="Fungal Divers.">
        <title>Resolving the Mortierellaceae phylogeny through synthesis of multi-gene phylogenetics and phylogenomics.</title>
        <authorList>
            <person name="Vandepol N."/>
            <person name="Liber J."/>
            <person name="Desiro A."/>
            <person name="Na H."/>
            <person name="Kennedy M."/>
            <person name="Barry K."/>
            <person name="Grigoriev I.V."/>
            <person name="Miller A.N."/>
            <person name="O'Donnell K."/>
            <person name="Stajich J.E."/>
            <person name="Bonito G."/>
        </authorList>
    </citation>
    <scope>NUCLEOTIDE SEQUENCE</scope>
    <source>
        <strain evidence="2">KOD1015</strain>
    </source>
</reference>
<evidence type="ECO:0000256" key="1">
    <source>
        <dbReference type="SAM" id="MobiDB-lite"/>
    </source>
</evidence>